<dbReference type="EMBL" id="BAABHS010000007">
    <property type="protein sequence ID" value="GAA4960975.1"/>
    <property type="molecule type" value="Genomic_DNA"/>
</dbReference>
<organism evidence="2 3">
    <name type="scientific">Yinghuangia aomiensis</name>
    <dbReference type="NCBI Taxonomy" id="676205"/>
    <lineage>
        <taxon>Bacteria</taxon>
        <taxon>Bacillati</taxon>
        <taxon>Actinomycetota</taxon>
        <taxon>Actinomycetes</taxon>
        <taxon>Kitasatosporales</taxon>
        <taxon>Streptomycetaceae</taxon>
        <taxon>Yinghuangia</taxon>
    </lineage>
</organism>
<proteinExistence type="predicted"/>
<name>A0ABP9H450_9ACTN</name>
<reference evidence="3" key="1">
    <citation type="journal article" date="2019" name="Int. J. Syst. Evol. Microbiol.">
        <title>The Global Catalogue of Microorganisms (GCM) 10K type strain sequencing project: providing services to taxonomists for standard genome sequencing and annotation.</title>
        <authorList>
            <consortium name="The Broad Institute Genomics Platform"/>
            <consortium name="The Broad Institute Genome Sequencing Center for Infectious Disease"/>
            <person name="Wu L."/>
            <person name="Ma J."/>
        </authorList>
    </citation>
    <scope>NUCLEOTIDE SEQUENCE [LARGE SCALE GENOMIC DNA]</scope>
    <source>
        <strain evidence="3">JCM 17986</strain>
    </source>
</reference>
<dbReference type="Proteomes" id="UP001500466">
    <property type="component" value="Unassembled WGS sequence"/>
</dbReference>
<evidence type="ECO:0000313" key="2">
    <source>
        <dbReference type="EMBL" id="GAA4960975.1"/>
    </source>
</evidence>
<feature type="compositionally biased region" description="Basic residues" evidence="1">
    <location>
        <begin position="37"/>
        <end position="47"/>
    </location>
</feature>
<feature type="compositionally biased region" description="Pro residues" evidence="1">
    <location>
        <begin position="72"/>
        <end position="82"/>
    </location>
</feature>
<feature type="region of interest" description="Disordered" evidence="1">
    <location>
        <begin position="1"/>
        <end position="91"/>
    </location>
</feature>
<keyword evidence="3" id="KW-1185">Reference proteome</keyword>
<evidence type="ECO:0000313" key="3">
    <source>
        <dbReference type="Proteomes" id="UP001500466"/>
    </source>
</evidence>
<evidence type="ECO:0000256" key="1">
    <source>
        <dbReference type="SAM" id="MobiDB-lite"/>
    </source>
</evidence>
<accession>A0ABP9H450</accession>
<protein>
    <submittedName>
        <fullName evidence="2">Uncharacterized protein</fullName>
    </submittedName>
</protein>
<comment type="caution">
    <text evidence="2">The sequence shown here is derived from an EMBL/GenBank/DDBJ whole genome shotgun (WGS) entry which is preliminary data.</text>
</comment>
<gene>
    <name evidence="2" type="ORF">GCM10023205_25470</name>
</gene>
<sequence length="121" mass="12936">MDPAGIRRGPYKDGSNRSPRAGVADHLASDSWIALPRVHRPPRRLHHTGADPRPKRHASAAVGAAVRGLPVPALPPEPPPALGDPRVNEERPSTAFAELASAVVYDDQARSLIIEAVNRPT</sequence>